<feature type="domain" description="Integrase catalytic" evidence="1">
    <location>
        <begin position="129"/>
        <end position="295"/>
    </location>
</feature>
<reference evidence="2" key="1">
    <citation type="journal article" date="2015" name="Nature">
        <title>Complex archaea that bridge the gap between prokaryotes and eukaryotes.</title>
        <authorList>
            <person name="Spang A."/>
            <person name="Saw J.H."/>
            <person name="Jorgensen S.L."/>
            <person name="Zaremba-Niedzwiedzka K."/>
            <person name="Martijn J."/>
            <person name="Lind A.E."/>
            <person name="van Eijk R."/>
            <person name="Schleper C."/>
            <person name="Guy L."/>
            <person name="Ettema T.J."/>
        </authorList>
    </citation>
    <scope>NUCLEOTIDE SEQUENCE</scope>
</reference>
<dbReference type="PANTHER" id="PTHR46889:SF5">
    <property type="entry name" value="INTEGRASE PROTEIN"/>
    <property type="match status" value="1"/>
</dbReference>
<dbReference type="NCBIfam" id="NF033516">
    <property type="entry name" value="transpos_IS3"/>
    <property type="match status" value="1"/>
</dbReference>
<dbReference type="PROSITE" id="PS50994">
    <property type="entry name" value="INTEGRASE"/>
    <property type="match status" value="1"/>
</dbReference>
<dbReference type="InterPro" id="IPR012337">
    <property type="entry name" value="RNaseH-like_sf"/>
</dbReference>
<organism evidence="2">
    <name type="scientific">marine sediment metagenome</name>
    <dbReference type="NCBI Taxonomy" id="412755"/>
    <lineage>
        <taxon>unclassified sequences</taxon>
        <taxon>metagenomes</taxon>
        <taxon>ecological metagenomes</taxon>
    </lineage>
</organism>
<dbReference type="EMBL" id="LAZR01028333">
    <property type="protein sequence ID" value="KKL62931.1"/>
    <property type="molecule type" value="Genomic_DNA"/>
</dbReference>
<dbReference type="InterPro" id="IPR036397">
    <property type="entry name" value="RNaseH_sf"/>
</dbReference>
<dbReference type="GO" id="GO:0015074">
    <property type="term" value="P:DNA integration"/>
    <property type="evidence" value="ECO:0007669"/>
    <property type="project" value="InterPro"/>
</dbReference>
<dbReference type="InterPro" id="IPR001584">
    <property type="entry name" value="Integrase_cat-core"/>
</dbReference>
<dbReference type="SUPFAM" id="SSF53098">
    <property type="entry name" value="Ribonuclease H-like"/>
    <property type="match status" value="1"/>
</dbReference>
<evidence type="ECO:0000313" key="2">
    <source>
        <dbReference type="EMBL" id="KKL62931.1"/>
    </source>
</evidence>
<name>A0A0F9E9Q0_9ZZZZ</name>
<dbReference type="Gene3D" id="3.30.420.10">
    <property type="entry name" value="Ribonuclease H-like superfamily/Ribonuclease H"/>
    <property type="match status" value="1"/>
</dbReference>
<evidence type="ECO:0000259" key="1">
    <source>
        <dbReference type="PROSITE" id="PS50994"/>
    </source>
</evidence>
<dbReference type="Pfam" id="PF00665">
    <property type="entry name" value="rve"/>
    <property type="match status" value="1"/>
</dbReference>
<dbReference type="GO" id="GO:0003676">
    <property type="term" value="F:nucleic acid binding"/>
    <property type="evidence" value="ECO:0007669"/>
    <property type="project" value="InterPro"/>
</dbReference>
<dbReference type="AlphaFoldDB" id="A0A0F9E9Q0"/>
<comment type="caution">
    <text evidence="2">The sequence shown here is derived from an EMBL/GenBank/DDBJ whole genome shotgun (WGS) entry which is preliminary data.</text>
</comment>
<dbReference type="InterPro" id="IPR048020">
    <property type="entry name" value="Transpos_IS3"/>
</dbReference>
<accession>A0A0F9E9Q0</accession>
<dbReference type="PANTHER" id="PTHR46889">
    <property type="entry name" value="TRANSPOSASE INSF FOR INSERTION SEQUENCE IS3B-RELATED"/>
    <property type="match status" value="1"/>
</dbReference>
<gene>
    <name evidence="2" type="ORF">LCGC14_2180200</name>
</gene>
<proteinExistence type="predicted"/>
<protein>
    <recommendedName>
        <fullName evidence="1">Integrase catalytic domain-containing protein</fullName>
    </recommendedName>
</protein>
<dbReference type="InterPro" id="IPR050900">
    <property type="entry name" value="Transposase_IS3/IS150/IS904"/>
</dbReference>
<sequence>MEERTMCIELVKEAMESGARRNKACEVLGISLRTLQRWELGPGIGDQRQGPHRRPVSALSEAEKQLIVAVATCPQFRDLSATQIVPILADSGVYIASEASFYRILKENKLLAHRNAARPGKHSRPKEYVATGPNQIWCWDITYLRSSVRGKFYYLYLVVDVYSRMIVGWAVHEIESAELASSLILEASLRHGVDREELILHSDNGGPMKGATMLATLQWLGIVPSFSRPSVSDDNAYSEALFKTLKYRPEYPASPFESIEAAQGWVKGFVQWYNFEHRHSGIRFVTPSSRHYGEDEIILVKRKEVYEEARKKNPYRWASGKTRNCELITEVKLNTSKAQKDKSMSLEQSA</sequence>